<sequence length="423" mass="45867">MSRTYDVVVLGSTGTVGKLVCEHLADHYQGKIKWAMAARNKAKMEKVKQDVAKRYSLRQDIPLLVADATDQVALNNIAKQTKVIMAMSGPFAKLGTNIVKACLKEGTNYVDITGEVQWVQQMIEEHHDEAARKGVKIVHCCGFDSIPSEIGAAFMADHIQKTFGRPCKSLEAQMVKGSGGLGGGTIYSLLGVFESPKDRLKRIGDAYALDPPDSSRGPDKGDMLGVKYSKATGKWTGPFIMAPVNTRVVRRTNALLQHKYGKNLSYNESVQVPNLFAALILSALMSLGGLLAWFNLTRKLIFKLVPAPGTGVTREQMDKGYWELALVGETQEEGGKPSRIARGRVGHDRDPGYLSTSRMCLEAAICLATQEKELRAAGMLQGGILTPGSAMGLVLAERLKAAGLTFEIDTDNAVDVSHKAHHA</sequence>
<dbReference type="GO" id="GO:0009247">
    <property type="term" value="P:glycolipid biosynthetic process"/>
    <property type="evidence" value="ECO:0007669"/>
    <property type="project" value="TreeGrafter"/>
</dbReference>
<dbReference type="Gene3D" id="3.40.50.720">
    <property type="entry name" value="NAD(P)-binding Rossmann-like Domain"/>
    <property type="match status" value="1"/>
</dbReference>
<dbReference type="InterPro" id="IPR051276">
    <property type="entry name" value="Saccharopine_DH-like_oxidrdct"/>
</dbReference>
<dbReference type="PANTHER" id="PTHR12286">
    <property type="entry name" value="SACCHAROPINE DEHYDROGENASE-LIKE OXIDOREDUCTASE"/>
    <property type="match status" value="1"/>
</dbReference>
<evidence type="ECO:0000259" key="3">
    <source>
        <dbReference type="Pfam" id="PF03435"/>
    </source>
</evidence>
<dbReference type="GO" id="GO:0005811">
    <property type="term" value="C:lipid droplet"/>
    <property type="evidence" value="ECO:0007669"/>
    <property type="project" value="TreeGrafter"/>
</dbReference>
<keyword evidence="2" id="KW-0472">Membrane</keyword>
<dbReference type="InterPro" id="IPR036291">
    <property type="entry name" value="NAD(P)-bd_dom_sf"/>
</dbReference>
<comment type="similarity">
    <text evidence="1">Belongs to the saccharopine dehydrogenase family.</text>
</comment>
<dbReference type="GO" id="GO:0005886">
    <property type="term" value="C:plasma membrane"/>
    <property type="evidence" value="ECO:0007669"/>
    <property type="project" value="TreeGrafter"/>
</dbReference>
<feature type="transmembrane region" description="Helical" evidence="2">
    <location>
        <begin position="275"/>
        <end position="294"/>
    </location>
</feature>
<gene>
    <name evidence="4" type="ORF">WJX73_003727</name>
</gene>
<dbReference type="Proteomes" id="UP001465755">
    <property type="component" value="Unassembled WGS sequence"/>
</dbReference>
<dbReference type="EMBL" id="JALJOQ010000073">
    <property type="protein sequence ID" value="KAK9801970.1"/>
    <property type="molecule type" value="Genomic_DNA"/>
</dbReference>
<name>A0AAW1NWT6_9CHLO</name>
<proteinExistence type="inferred from homology"/>
<dbReference type="PANTHER" id="PTHR12286:SF5">
    <property type="entry name" value="SACCHAROPINE DEHYDROGENASE-LIKE OXIDOREDUCTASE"/>
    <property type="match status" value="1"/>
</dbReference>
<feature type="domain" description="Saccharopine dehydrogenase NADP binding" evidence="3">
    <location>
        <begin position="7"/>
        <end position="138"/>
    </location>
</feature>
<keyword evidence="5" id="KW-1185">Reference proteome</keyword>
<organism evidence="4 5">
    <name type="scientific">Symbiochloris irregularis</name>
    <dbReference type="NCBI Taxonomy" id="706552"/>
    <lineage>
        <taxon>Eukaryota</taxon>
        <taxon>Viridiplantae</taxon>
        <taxon>Chlorophyta</taxon>
        <taxon>core chlorophytes</taxon>
        <taxon>Trebouxiophyceae</taxon>
        <taxon>Trebouxiales</taxon>
        <taxon>Trebouxiaceae</taxon>
        <taxon>Symbiochloris</taxon>
    </lineage>
</organism>
<dbReference type="AlphaFoldDB" id="A0AAW1NWT6"/>
<evidence type="ECO:0000313" key="4">
    <source>
        <dbReference type="EMBL" id="KAK9801970.1"/>
    </source>
</evidence>
<accession>A0AAW1NWT6</accession>
<evidence type="ECO:0000256" key="1">
    <source>
        <dbReference type="ARBA" id="ARBA00038048"/>
    </source>
</evidence>
<reference evidence="4 5" key="1">
    <citation type="journal article" date="2024" name="Nat. Commun.">
        <title>Phylogenomics reveals the evolutionary origins of lichenization in chlorophyte algae.</title>
        <authorList>
            <person name="Puginier C."/>
            <person name="Libourel C."/>
            <person name="Otte J."/>
            <person name="Skaloud P."/>
            <person name="Haon M."/>
            <person name="Grisel S."/>
            <person name="Petersen M."/>
            <person name="Berrin J.G."/>
            <person name="Delaux P.M."/>
            <person name="Dal Grande F."/>
            <person name="Keller J."/>
        </authorList>
    </citation>
    <scope>NUCLEOTIDE SEQUENCE [LARGE SCALE GENOMIC DNA]</scope>
    <source>
        <strain evidence="4 5">SAG 2036</strain>
    </source>
</reference>
<comment type="caution">
    <text evidence="4">The sequence shown here is derived from an EMBL/GenBank/DDBJ whole genome shotgun (WGS) entry which is preliminary data.</text>
</comment>
<protein>
    <recommendedName>
        <fullName evidence="3">Saccharopine dehydrogenase NADP binding domain-containing protein</fullName>
    </recommendedName>
</protein>
<keyword evidence="2" id="KW-0812">Transmembrane</keyword>
<evidence type="ECO:0000313" key="5">
    <source>
        <dbReference type="Proteomes" id="UP001465755"/>
    </source>
</evidence>
<dbReference type="SUPFAM" id="SSF51735">
    <property type="entry name" value="NAD(P)-binding Rossmann-fold domains"/>
    <property type="match status" value="1"/>
</dbReference>
<dbReference type="Pfam" id="PF03435">
    <property type="entry name" value="Sacchrp_dh_NADP"/>
    <property type="match status" value="1"/>
</dbReference>
<keyword evidence="2" id="KW-1133">Transmembrane helix</keyword>
<dbReference type="InterPro" id="IPR005097">
    <property type="entry name" value="Sacchrp_dh_NADP-bd"/>
</dbReference>
<dbReference type="GO" id="GO:0005739">
    <property type="term" value="C:mitochondrion"/>
    <property type="evidence" value="ECO:0007669"/>
    <property type="project" value="TreeGrafter"/>
</dbReference>
<evidence type="ECO:0000256" key="2">
    <source>
        <dbReference type="SAM" id="Phobius"/>
    </source>
</evidence>